<keyword evidence="3 7" id="KW-1003">Cell membrane</keyword>
<organism evidence="10 11">
    <name type="scientific">Alteriqipengyuania abyssalis</name>
    <dbReference type="NCBI Taxonomy" id="2860200"/>
    <lineage>
        <taxon>Bacteria</taxon>
        <taxon>Pseudomonadati</taxon>
        <taxon>Pseudomonadota</taxon>
        <taxon>Alphaproteobacteria</taxon>
        <taxon>Sphingomonadales</taxon>
        <taxon>Erythrobacteraceae</taxon>
        <taxon>Alteriqipengyuania</taxon>
    </lineage>
</organism>
<evidence type="ECO:0000256" key="3">
    <source>
        <dbReference type="ARBA" id="ARBA00022475"/>
    </source>
</evidence>
<comment type="function">
    <text evidence="7">FliN is one of three proteins (FliG, FliN, FliM) that form the rotor-mounted switch complex (C ring), located at the base of the basal body. This complex interacts with the CheY and CheZ chemotaxis proteins, in addition to contacting components of the motor that determine the direction of flagellar rotation.</text>
</comment>
<reference evidence="10 11" key="1">
    <citation type="submission" date="2021-07" db="EMBL/GenBank/DDBJ databases">
        <title>Alteriqipengyuania abyssalis NZ-12B nov, sp.nov isolated from deep sea sponge in pacific ocean.</title>
        <authorList>
            <person name="Tareen S."/>
            <person name="Wink J."/>
        </authorList>
    </citation>
    <scope>NUCLEOTIDE SEQUENCE [LARGE SCALE GENOMIC DNA]</scope>
    <source>
        <strain evidence="10 11">NZ-12B</strain>
    </source>
</reference>
<accession>A0ABS7PDQ2</accession>
<dbReference type="PRINTS" id="PR00956">
    <property type="entry name" value="FLGMOTORFLIN"/>
</dbReference>
<evidence type="ECO:0000256" key="8">
    <source>
        <dbReference type="SAM" id="MobiDB-lite"/>
    </source>
</evidence>
<comment type="caution">
    <text evidence="10">The sequence shown here is derived from an EMBL/GenBank/DDBJ whole genome shotgun (WGS) entry which is preliminary data.</text>
</comment>
<dbReference type="EMBL" id="JAHWXP010000002">
    <property type="protein sequence ID" value="MBY8337116.1"/>
    <property type="molecule type" value="Genomic_DNA"/>
</dbReference>
<dbReference type="RefSeq" id="WP_010233958.1">
    <property type="nucleotide sequence ID" value="NZ_JAHWXP010000002.1"/>
</dbReference>
<dbReference type="PANTHER" id="PTHR43484">
    <property type="match status" value="1"/>
</dbReference>
<evidence type="ECO:0000256" key="2">
    <source>
        <dbReference type="ARBA" id="ARBA00021897"/>
    </source>
</evidence>
<proteinExistence type="inferred from homology"/>
<dbReference type="Gene3D" id="2.30.330.10">
    <property type="entry name" value="SpoA-like"/>
    <property type="match status" value="1"/>
</dbReference>
<keyword evidence="4 7" id="KW-0145">Chemotaxis</keyword>
<dbReference type="Pfam" id="PF01052">
    <property type="entry name" value="FliMN_C"/>
    <property type="match status" value="1"/>
</dbReference>
<sequence length="118" mass="12729">MTMPFDGYGLIQEIDVRLTVELGRKNLPLREIMALGENSLVELDRLTDEPLDIMVNGRLIARGEVVAQGNRFAIRILELSGAGAPASTPTSAPQPTVRGADGAPIEDRRAPPPTVEQL</sequence>
<evidence type="ECO:0000256" key="4">
    <source>
        <dbReference type="ARBA" id="ARBA00022500"/>
    </source>
</evidence>
<evidence type="ECO:0000313" key="10">
    <source>
        <dbReference type="EMBL" id="MBY8337116.1"/>
    </source>
</evidence>
<dbReference type="SUPFAM" id="SSF101801">
    <property type="entry name" value="Surface presentation of antigens (SPOA)"/>
    <property type="match status" value="1"/>
</dbReference>
<evidence type="ECO:0000256" key="1">
    <source>
        <dbReference type="ARBA" id="ARBA00009226"/>
    </source>
</evidence>
<name>A0ABS7PDQ2_9SPHN</name>
<keyword evidence="7" id="KW-0975">Bacterial flagellum</keyword>
<evidence type="ECO:0000256" key="5">
    <source>
        <dbReference type="ARBA" id="ARBA00022779"/>
    </source>
</evidence>
<feature type="domain" description="Flagellar motor switch protein FliN-like C-terminal" evidence="9">
    <location>
        <begin position="11"/>
        <end position="79"/>
    </location>
</feature>
<feature type="compositionally biased region" description="Low complexity" evidence="8">
    <location>
        <begin position="83"/>
        <end position="96"/>
    </location>
</feature>
<keyword evidence="11" id="KW-1185">Reference proteome</keyword>
<gene>
    <name evidence="10" type="primary">fliN</name>
    <name evidence="10" type="ORF">KYN89_08640</name>
</gene>
<keyword evidence="6 7" id="KW-0472">Membrane</keyword>
<evidence type="ECO:0000313" key="11">
    <source>
        <dbReference type="Proteomes" id="UP000759298"/>
    </source>
</evidence>
<comment type="subcellular location">
    <subcellularLocation>
        <location evidence="7">Cell membrane</location>
        <topology evidence="7">Peripheral membrane protein</topology>
        <orientation evidence="7">Cytoplasmic side</orientation>
    </subcellularLocation>
    <subcellularLocation>
        <location evidence="7">Bacterial flagellum basal body</location>
    </subcellularLocation>
</comment>
<evidence type="ECO:0000256" key="6">
    <source>
        <dbReference type="ARBA" id="ARBA00023136"/>
    </source>
</evidence>
<dbReference type="Proteomes" id="UP000759298">
    <property type="component" value="Unassembled WGS sequence"/>
</dbReference>
<evidence type="ECO:0000256" key="7">
    <source>
        <dbReference type="RuleBase" id="RU362074"/>
    </source>
</evidence>
<keyword evidence="10" id="KW-0966">Cell projection</keyword>
<feature type="region of interest" description="Disordered" evidence="8">
    <location>
        <begin position="83"/>
        <end position="118"/>
    </location>
</feature>
<dbReference type="NCBIfam" id="TIGR02480">
    <property type="entry name" value="fliN"/>
    <property type="match status" value="1"/>
</dbReference>
<keyword evidence="10" id="KW-0282">Flagellum</keyword>
<keyword evidence="5 7" id="KW-0283">Flagellar rotation</keyword>
<protein>
    <recommendedName>
        <fullName evidence="2 7">Flagellar motor switch protein FliN</fullName>
    </recommendedName>
</protein>
<keyword evidence="10" id="KW-0969">Cilium</keyword>
<dbReference type="InterPro" id="IPR051469">
    <property type="entry name" value="FliN/MopA/SpaO"/>
</dbReference>
<comment type="similarity">
    <text evidence="1 7">Belongs to the FliN/MopA/SpaO family.</text>
</comment>
<dbReference type="InterPro" id="IPR036429">
    <property type="entry name" value="SpoA-like_sf"/>
</dbReference>
<dbReference type="PANTHER" id="PTHR43484:SF1">
    <property type="entry name" value="FLAGELLAR MOTOR SWITCH PROTEIN FLIN"/>
    <property type="match status" value="1"/>
</dbReference>
<dbReference type="InterPro" id="IPR001172">
    <property type="entry name" value="FliN_T3SS_HrcQb"/>
</dbReference>
<dbReference type="InterPro" id="IPR012826">
    <property type="entry name" value="FliN"/>
</dbReference>
<dbReference type="InterPro" id="IPR001543">
    <property type="entry name" value="FliN-like_C"/>
</dbReference>
<evidence type="ECO:0000259" key="9">
    <source>
        <dbReference type="Pfam" id="PF01052"/>
    </source>
</evidence>